<evidence type="ECO:0000313" key="9">
    <source>
        <dbReference type="EMBL" id="OEJ99014.1"/>
    </source>
</evidence>
<organism evidence="9 10">
    <name type="scientific">Flavivirga aquatica</name>
    <dbReference type="NCBI Taxonomy" id="1849968"/>
    <lineage>
        <taxon>Bacteria</taxon>
        <taxon>Pseudomonadati</taxon>
        <taxon>Bacteroidota</taxon>
        <taxon>Flavobacteriia</taxon>
        <taxon>Flavobacteriales</taxon>
        <taxon>Flavobacteriaceae</taxon>
        <taxon>Flavivirga</taxon>
    </lineage>
</organism>
<sequence>MLIKKDMFLLCLVLGLNLPCGNAVFSQNNNRPNVLLVMLDDLNDYTGFLDGNPQVKTPNMDALAKEGTVFTNAHTNAPICAPSRASMLTGIYPHESSNFWFSKWTENEVLKNCKSLAQFMSDNGYSTYATGKLMHHRVKSEWTEYGVENYFGPYAFNGKRVAKHPSMPKAYSNDKNDGLFTSLADIPMVPGNKKVPGYKGWYHNKKRKPFRYINDDDRDLLNDEESANWAVEKINSLDKKGSDKPFFMAVGFVRPHTPLIAPQKYFDMYPLETLKLPIIKENDTEDTFYRTTFKWMPPWAKHYDELEASYKNIDEGLRKYLQAYLACISFVDDQVGKVIKALKTSSFNKNTIVVLVSDHGYNHGEKDFLYKNNLWEESTRIPMIIRVPKMLKSIGKRIDNPVSLIDIYPTIADLCGIKASNMKNEKGKRLSGHSMKPFLVNPEKKLWNGPNIALTVVRGDFKSKSVEDQSYSVRSKRYRYILYANGKEELYDHSKDQYEWNNLAYKKEYLKIKKYLKRQLKQLLIQ</sequence>
<dbReference type="Pfam" id="PF00884">
    <property type="entry name" value="Sulfatase"/>
    <property type="match status" value="1"/>
</dbReference>
<reference evidence="9 10" key="1">
    <citation type="submission" date="2016-05" db="EMBL/GenBank/DDBJ databases">
        <title>Draft Genome Sequence of Algibacter sp. Strain SK-16 Isolated from the Surface Water of Aburatsubo Inlet.</title>
        <authorList>
            <person name="Wong S.-K."/>
            <person name="Yoshizawa S."/>
            <person name="Nakajima Y."/>
            <person name="Ogura Y."/>
            <person name="Tetsuya H."/>
            <person name="Hamasaki K."/>
        </authorList>
    </citation>
    <scope>NUCLEOTIDE SEQUENCE [LARGE SCALE GENOMIC DNA]</scope>
    <source>
        <strain evidence="9 10">SK-16</strain>
    </source>
</reference>
<comment type="caution">
    <text evidence="9">The sequence shown here is derived from an EMBL/GenBank/DDBJ whole genome shotgun (WGS) entry which is preliminary data.</text>
</comment>
<keyword evidence="4 7" id="KW-0732">Signal</keyword>
<dbReference type="InterPro" id="IPR000917">
    <property type="entry name" value="Sulfatase_N"/>
</dbReference>
<dbReference type="InterPro" id="IPR024607">
    <property type="entry name" value="Sulfatase_CS"/>
</dbReference>
<dbReference type="InterPro" id="IPR035874">
    <property type="entry name" value="IDS"/>
</dbReference>
<gene>
    <name evidence="9" type="ORF">A8C32_07495</name>
</gene>
<dbReference type="SUPFAM" id="SSF53649">
    <property type="entry name" value="Alkaline phosphatase-like"/>
    <property type="match status" value="1"/>
</dbReference>
<comment type="similarity">
    <text evidence="2">Belongs to the sulfatase family.</text>
</comment>
<dbReference type="GO" id="GO:0004423">
    <property type="term" value="F:iduronate-2-sulfatase activity"/>
    <property type="evidence" value="ECO:0007669"/>
    <property type="project" value="InterPro"/>
</dbReference>
<protein>
    <recommendedName>
        <fullName evidence="8">Sulfatase N-terminal domain-containing protein</fullName>
    </recommendedName>
</protein>
<keyword evidence="10" id="KW-1185">Reference proteome</keyword>
<dbReference type="CDD" id="cd16030">
    <property type="entry name" value="iduronate-2-sulfatase"/>
    <property type="match status" value="1"/>
</dbReference>
<dbReference type="RefSeq" id="WP_069831697.1">
    <property type="nucleotide sequence ID" value="NZ_MDJD01000054.1"/>
</dbReference>
<dbReference type="Gene3D" id="3.40.720.10">
    <property type="entry name" value="Alkaline Phosphatase, subunit A"/>
    <property type="match status" value="1"/>
</dbReference>
<keyword evidence="3" id="KW-0479">Metal-binding</keyword>
<accession>A0A1E5SIS3</accession>
<dbReference type="EMBL" id="MDJD01000054">
    <property type="protein sequence ID" value="OEJ99014.1"/>
    <property type="molecule type" value="Genomic_DNA"/>
</dbReference>
<comment type="cofactor">
    <cofactor evidence="1">
        <name>Ca(2+)</name>
        <dbReference type="ChEBI" id="CHEBI:29108"/>
    </cofactor>
</comment>
<evidence type="ECO:0000256" key="6">
    <source>
        <dbReference type="ARBA" id="ARBA00022837"/>
    </source>
</evidence>
<evidence type="ECO:0000256" key="5">
    <source>
        <dbReference type="ARBA" id="ARBA00022801"/>
    </source>
</evidence>
<dbReference type="AlphaFoldDB" id="A0A1E5SIS3"/>
<evidence type="ECO:0000256" key="1">
    <source>
        <dbReference type="ARBA" id="ARBA00001913"/>
    </source>
</evidence>
<dbReference type="PANTHER" id="PTHR45953:SF1">
    <property type="entry name" value="IDURONATE 2-SULFATASE"/>
    <property type="match status" value="1"/>
</dbReference>
<dbReference type="GO" id="GO:0005737">
    <property type="term" value="C:cytoplasm"/>
    <property type="evidence" value="ECO:0007669"/>
    <property type="project" value="TreeGrafter"/>
</dbReference>
<evidence type="ECO:0000256" key="3">
    <source>
        <dbReference type="ARBA" id="ARBA00022723"/>
    </source>
</evidence>
<evidence type="ECO:0000256" key="4">
    <source>
        <dbReference type="ARBA" id="ARBA00022729"/>
    </source>
</evidence>
<dbReference type="PANTHER" id="PTHR45953">
    <property type="entry name" value="IDURONATE 2-SULFATASE"/>
    <property type="match status" value="1"/>
</dbReference>
<proteinExistence type="inferred from homology"/>
<dbReference type="PROSITE" id="PS00523">
    <property type="entry name" value="SULFATASE_1"/>
    <property type="match status" value="1"/>
</dbReference>
<name>A0A1E5SIS3_9FLAO</name>
<evidence type="ECO:0000313" key="10">
    <source>
        <dbReference type="Proteomes" id="UP000095713"/>
    </source>
</evidence>
<evidence type="ECO:0000256" key="2">
    <source>
        <dbReference type="ARBA" id="ARBA00008779"/>
    </source>
</evidence>
<keyword evidence="5" id="KW-0378">Hydrolase</keyword>
<evidence type="ECO:0000256" key="7">
    <source>
        <dbReference type="SAM" id="SignalP"/>
    </source>
</evidence>
<dbReference type="Proteomes" id="UP000095713">
    <property type="component" value="Unassembled WGS sequence"/>
</dbReference>
<evidence type="ECO:0000259" key="8">
    <source>
        <dbReference type="Pfam" id="PF00884"/>
    </source>
</evidence>
<feature type="domain" description="Sulfatase N-terminal" evidence="8">
    <location>
        <begin position="32"/>
        <end position="417"/>
    </location>
</feature>
<feature type="chain" id="PRO_5009185040" description="Sulfatase N-terminal domain-containing protein" evidence="7">
    <location>
        <begin position="24"/>
        <end position="526"/>
    </location>
</feature>
<dbReference type="STRING" id="1849968.A8C32_07495"/>
<dbReference type="InterPro" id="IPR017850">
    <property type="entry name" value="Alkaline_phosphatase_core_sf"/>
</dbReference>
<feature type="signal peptide" evidence="7">
    <location>
        <begin position="1"/>
        <end position="23"/>
    </location>
</feature>
<keyword evidence="6" id="KW-0106">Calcium</keyword>
<dbReference type="GO" id="GO:0046872">
    <property type="term" value="F:metal ion binding"/>
    <property type="evidence" value="ECO:0007669"/>
    <property type="project" value="UniProtKB-KW"/>
</dbReference>
<dbReference type="OrthoDB" id="9763552at2"/>